<feature type="non-terminal residue" evidence="1">
    <location>
        <position position="99"/>
    </location>
</feature>
<protein>
    <submittedName>
        <fullName evidence="1">Uncharacterized protein</fullName>
    </submittedName>
</protein>
<sequence length="99" mass="10946">MATNASHENDDDVSCVVRLEDTAYNTLRQLGLELAAGATAVVSLNEDLPGHRRLLPPLGKDKTGHATSSALQLLSHRTTCKDSEENHLNDVRRMRERKL</sequence>
<proteinExistence type="predicted"/>
<dbReference type="Proteomes" id="UP000299084">
    <property type="component" value="Unassembled WGS sequence"/>
</dbReference>
<gene>
    <name evidence="1" type="ORF">Cadr_000001107</name>
</gene>
<accession>A0A5N4EJ07</accession>
<keyword evidence="2" id="KW-1185">Reference proteome</keyword>
<organism evidence="1 2">
    <name type="scientific">Camelus dromedarius</name>
    <name type="common">Dromedary</name>
    <name type="synonym">Arabian camel</name>
    <dbReference type="NCBI Taxonomy" id="9838"/>
    <lineage>
        <taxon>Eukaryota</taxon>
        <taxon>Metazoa</taxon>
        <taxon>Chordata</taxon>
        <taxon>Craniata</taxon>
        <taxon>Vertebrata</taxon>
        <taxon>Euteleostomi</taxon>
        <taxon>Mammalia</taxon>
        <taxon>Eutheria</taxon>
        <taxon>Laurasiatheria</taxon>
        <taxon>Artiodactyla</taxon>
        <taxon>Tylopoda</taxon>
        <taxon>Camelidae</taxon>
        <taxon>Camelus</taxon>
    </lineage>
</organism>
<reference evidence="1 2" key="1">
    <citation type="journal article" date="2019" name="Mol. Ecol. Resour.">
        <title>Improving Illumina assemblies with Hi-C and long reads: an example with the North African dromedary.</title>
        <authorList>
            <person name="Elbers J.P."/>
            <person name="Rogers M.F."/>
            <person name="Perelman P.L."/>
            <person name="Proskuryakova A.A."/>
            <person name="Serdyukova N.A."/>
            <person name="Johnson W.E."/>
            <person name="Horin P."/>
            <person name="Corander J."/>
            <person name="Murphy D."/>
            <person name="Burger P.A."/>
        </authorList>
    </citation>
    <scope>NUCLEOTIDE SEQUENCE [LARGE SCALE GENOMIC DNA]</scope>
    <source>
        <strain evidence="1">Drom800</strain>
        <tissue evidence="1">Blood</tissue>
    </source>
</reference>
<dbReference type="EMBL" id="JWIN03000001">
    <property type="protein sequence ID" value="KAB1283422.1"/>
    <property type="molecule type" value="Genomic_DNA"/>
</dbReference>
<evidence type="ECO:0000313" key="2">
    <source>
        <dbReference type="Proteomes" id="UP000299084"/>
    </source>
</evidence>
<name>A0A5N4EJ07_CAMDR</name>
<evidence type="ECO:0000313" key="1">
    <source>
        <dbReference type="EMBL" id="KAB1283422.1"/>
    </source>
</evidence>
<dbReference type="AlphaFoldDB" id="A0A5N4EJ07"/>
<comment type="caution">
    <text evidence="1">The sequence shown here is derived from an EMBL/GenBank/DDBJ whole genome shotgun (WGS) entry which is preliminary data.</text>
</comment>